<dbReference type="EMBL" id="RJVU01017312">
    <property type="protein sequence ID" value="ROL52201.1"/>
    <property type="molecule type" value="Genomic_DNA"/>
</dbReference>
<organism evidence="1 2">
    <name type="scientific">Anabarilius grahami</name>
    <name type="common">Kanglang fish</name>
    <name type="synonym">Barilius grahami</name>
    <dbReference type="NCBI Taxonomy" id="495550"/>
    <lineage>
        <taxon>Eukaryota</taxon>
        <taxon>Metazoa</taxon>
        <taxon>Chordata</taxon>
        <taxon>Craniata</taxon>
        <taxon>Vertebrata</taxon>
        <taxon>Euteleostomi</taxon>
        <taxon>Actinopterygii</taxon>
        <taxon>Neopterygii</taxon>
        <taxon>Teleostei</taxon>
        <taxon>Ostariophysi</taxon>
        <taxon>Cypriniformes</taxon>
        <taxon>Xenocyprididae</taxon>
        <taxon>Xenocypridinae</taxon>
        <taxon>Xenocypridinae incertae sedis</taxon>
        <taxon>Anabarilius</taxon>
    </lineage>
</organism>
<reference evidence="1 2" key="1">
    <citation type="submission" date="2018-10" db="EMBL/GenBank/DDBJ databases">
        <title>Genome assembly for a Yunnan-Guizhou Plateau 3E fish, Anabarilius grahami (Regan), and its evolutionary and genetic applications.</title>
        <authorList>
            <person name="Jiang W."/>
        </authorList>
    </citation>
    <scope>NUCLEOTIDE SEQUENCE [LARGE SCALE GENOMIC DNA]</scope>
    <source>
        <strain evidence="1">AG-KIZ</strain>
        <tissue evidence="1">Muscle</tissue>
    </source>
</reference>
<evidence type="ECO:0000313" key="2">
    <source>
        <dbReference type="Proteomes" id="UP000281406"/>
    </source>
</evidence>
<keyword evidence="2" id="KW-1185">Reference proteome</keyword>
<name>A0A3N0Z1P1_ANAGA</name>
<sequence>MAWISRLPRRCVDYGSANCNEESGSDLASAEGSTLWGGAVYTSVYGACTTLLPSGDRFANPITLCALGRSGFQQASDSVLIRCCVRLAPSERNLRAAPHGIERCTPQ</sequence>
<gene>
    <name evidence="1" type="ORF">DPX16_6078</name>
</gene>
<proteinExistence type="predicted"/>
<dbReference type="AlphaFoldDB" id="A0A3N0Z1P1"/>
<evidence type="ECO:0000313" key="1">
    <source>
        <dbReference type="EMBL" id="ROL52201.1"/>
    </source>
</evidence>
<accession>A0A3N0Z1P1</accession>
<protein>
    <submittedName>
        <fullName evidence="1">Uncharacterized protein</fullName>
    </submittedName>
</protein>
<comment type="caution">
    <text evidence="1">The sequence shown here is derived from an EMBL/GenBank/DDBJ whole genome shotgun (WGS) entry which is preliminary data.</text>
</comment>
<dbReference type="Proteomes" id="UP000281406">
    <property type="component" value="Unassembled WGS sequence"/>
</dbReference>